<accession>C5BBH0</accession>
<dbReference type="EMBL" id="CP001600">
    <property type="protein sequence ID" value="ACR68205.1"/>
    <property type="molecule type" value="Genomic_DNA"/>
</dbReference>
<protein>
    <submittedName>
        <fullName evidence="1">Uncharacterized protein</fullName>
    </submittedName>
</protein>
<dbReference type="KEGG" id="eic:NT01EI_0992"/>
<organism evidence="1 2">
    <name type="scientific">Edwardsiella ictaluri (strain 93-146)</name>
    <dbReference type="NCBI Taxonomy" id="634503"/>
    <lineage>
        <taxon>Bacteria</taxon>
        <taxon>Pseudomonadati</taxon>
        <taxon>Pseudomonadota</taxon>
        <taxon>Gammaproteobacteria</taxon>
        <taxon>Enterobacterales</taxon>
        <taxon>Hafniaceae</taxon>
        <taxon>Edwardsiella</taxon>
    </lineage>
</organism>
<reference evidence="1 2" key="2">
    <citation type="journal article" date="2012" name="J. Bacteriol.">
        <title>Genome Sequence of Edwardsiella ictaluri 93-146, a Strain Associated with a Natural Channel Catfish Outbreak of Enteric Septicemia of Catfish.</title>
        <authorList>
            <person name="Williams M.L."/>
            <person name="Gillaspy A.F."/>
            <person name="Dyer D.W."/>
            <person name="Thune R.L."/>
            <person name="Waldbieser G.C."/>
            <person name="Schuster S.C."/>
            <person name="Gipson J."/>
            <person name="Zaitshik J."/>
            <person name="Landry C."/>
            <person name="Banes M.M."/>
            <person name="Lawrence M.L."/>
        </authorList>
    </citation>
    <scope>NUCLEOTIDE SEQUENCE [LARGE SCALE GENOMIC DNA]</scope>
    <source>
        <strain evidence="1 2">93-146</strain>
    </source>
</reference>
<sequence length="62" mass="6643">MPAPAPRLAIAIAGSLLHRAWATGAHADRREKPHFVDFCLLPVKWGLPLLLAVATMAATQTT</sequence>
<gene>
    <name evidence="1" type="ordered locus">NT01EI_0992</name>
</gene>
<dbReference type="Proteomes" id="UP000001485">
    <property type="component" value="Chromosome"/>
</dbReference>
<name>C5BBH0_EDWI9</name>
<dbReference type="PATRIC" id="fig|634503.3.peg.896"/>
<dbReference type="AlphaFoldDB" id="C5BBH0"/>
<evidence type="ECO:0000313" key="1">
    <source>
        <dbReference type="EMBL" id="ACR68205.1"/>
    </source>
</evidence>
<dbReference type="HOGENOM" id="CLU_2896928_0_0_6"/>
<evidence type="ECO:0000313" key="2">
    <source>
        <dbReference type="Proteomes" id="UP000001485"/>
    </source>
</evidence>
<reference evidence="2" key="1">
    <citation type="submission" date="2009-03" db="EMBL/GenBank/DDBJ databases">
        <title>Complete genome sequence of Edwardsiella ictaluri 93-146.</title>
        <authorList>
            <person name="Williams M.L."/>
            <person name="Gillaspy A.F."/>
            <person name="Dyer D.W."/>
            <person name="Thune R.L."/>
            <person name="Waldbieser G.C."/>
            <person name="Schuster S.C."/>
            <person name="Gipson J."/>
            <person name="Zaitshik J."/>
            <person name="Landry C."/>
            <person name="Lawrence M.L."/>
        </authorList>
    </citation>
    <scope>NUCLEOTIDE SEQUENCE [LARGE SCALE GENOMIC DNA]</scope>
    <source>
        <strain evidence="2">93-146</strain>
    </source>
</reference>
<proteinExistence type="predicted"/>